<dbReference type="OrthoDB" id="2453732at2"/>
<dbReference type="Proteomes" id="UP000294641">
    <property type="component" value="Unassembled WGS sequence"/>
</dbReference>
<comment type="caution">
    <text evidence="2">The sequence shown here is derived from an EMBL/GenBank/DDBJ whole genome shotgun (WGS) entry which is preliminary data.</text>
</comment>
<dbReference type="AlphaFoldDB" id="A0A8B4QAB4"/>
<evidence type="ECO:0000313" key="2">
    <source>
        <dbReference type="EMBL" id="STX09618.1"/>
    </source>
</evidence>
<keyword evidence="1" id="KW-0732">Signal</keyword>
<feature type="chain" id="PRO_5039015642" evidence="1">
    <location>
        <begin position="28"/>
        <end position="191"/>
    </location>
</feature>
<sequence length="191" mass="21836">MKKIVALLFTTFLAFAFIFTSAISADAKTLASSAKAYELNPKIYKKIYIKNSSNYGICDRKSSSLTFKKSRAPYNWECASNKVRYGFTHYSKNTLAFTLDGSDYAPINIKFPIKSGNGKVYNPYYQLGGPKYYKTNAQLLKKYKTKAGTFKNVIKYKERGYTHYLSKNRGALKITDPKGRTFFEITKFVKK</sequence>
<evidence type="ECO:0000256" key="1">
    <source>
        <dbReference type="SAM" id="SignalP"/>
    </source>
</evidence>
<evidence type="ECO:0000313" key="4">
    <source>
        <dbReference type="Proteomes" id="UP000254330"/>
    </source>
</evidence>
<keyword evidence="5" id="KW-1185">Reference proteome</keyword>
<proteinExistence type="predicted"/>
<evidence type="ECO:0000313" key="5">
    <source>
        <dbReference type="Proteomes" id="UP000294641"/>
    </source>
</evidence>
<dbReference type="RefSeq" id="WP_109350437.1">
    <property type="nucleotide sequence ID" value="NZ_BJUE01000033.1"/>
</dbReference>
<name>A0A8B4QAB4_9BACL</name>
<reference evidence="2 4" key="1">
    <citation type="submission" date="2018-06" db="EMBL/GenBank/DDBJ databases">
        <authorList>
            <consortium name="Pathogen Informatics"/>
            <person name="Doyle S."/>
        </authorList>
    </citation>
    <scope>NUCLEOTIDE SEQUENCE [LARGE SCALE GENOMIC DNA]</scope>
    <source>
        <strain evidence="2 4">NCTC10597</strain>
    </source>
</reference>
<protein>
    <submittedName>
        <fullName evidence="2">Uncharacterized protein</fullName>
    </submittedName>
</protein>
<feature type="signal peptide" evidence="1">
    <location>
        <begin position="1"/>
        <end position="27"/>
    </location>
</feature>
<dbReference type="EMBL" id="UGNP01000001">
    <property type="protein sequence ID" value="STX09618.1"/>
    <property type="molecule type" value="Genomic_DNA"/>
</dbReference>
<dbReference type="Proteomes" id="UP000254330">
    <property type="component" value="Unassembled WGS sequence"/>
</dbReference>
<evidence type="ECO:0000313" key="3">
    <source>
        <dbReference type="EMBL" id="TDR34992.1"/>
    </source>
</evidence>
<accession>A0A8B4QAB4</accession>
<reference evidence="3 5" key="2">
    <citation type="submission" date="2019-03" db="EMBL/GenBank/DDBJ databases">
        <title>Genomic Encyclopedia of Type Strains, Phase IV (KMG-IV): sequencing the most valuable type-strain genomes for metagenomic binning, comparative biology and taxonomic classification.</title>
        <authorList>
            <person name="Goeker M."/>
        </authorList>
    </citation>
    <scope>NUCLEOTIDE SEQUENCE [LARGE SCALE GENOMIC DNA]</scope>
    <source>
        <strain evidence="3 5">DSM 20580</strain>
    </source>
</reference>
<dbReference type="EMBL" id="SNZG01000033">
    <property type="protein sequence ID" value="TDR34992.1"/>
    <property type="molecule type" value="Genomic_DNA"/>
</dbReference>
<organism evidence="2 4">
    <name type="scientific">Kurthia zopfii</name>
    <dbReference type="NCBI Taxonomy" id="1650"/>
    <lineage>
        <taxon>Bacteria</taxon>
        <taxon>Bacillati</taxon>
        <taxon>Bacillota</taxon>
        <taxon>Bacilli</taxon>
        <taxon>Bacillales</taxon>
        <taxon>Caryophanaceae</taxon>
        <taxon>Kurthia</taxon>
    </lineage>
</organism>
<gene>
    <name evidence="3" type="ORF">DFR61_13327</name>
    <name evidence="2" type="ORF">NCTC10597_01306</name>
</gene>